<proteinExistence type="inferred from homology"/>
<protein>
    <submittedName>
        <fullName evidence="4">DNA protecting protein DprA</fullName>
    </submittedName>
</protein>
<dbReference type="InterPro" id="IPR041614">
    <property type="entry name" value="DprA_WH"/>
</dbReference>
<accession>A0A1G2PNH1</accession>
<evidence type="ECO:0000259" key="3">
    <source>
        <dbReference type="Pfam" id="PF17782"/>
    </source>
</evidence>
<sequence length="288" mass="30632">MAADSILELLIADSAYPEPLREIHNPPQRLFLRGRLPEGIFFAVVGSRTPSPYGKQITPKLVEPLAVAGLVIVSGLAYGIDALAHEAALAQRGFTIAVLGTGVDDQALYPRTHRKLAQRIVDAGGAIVSEYPPGTPGQPQHFPARNRIIAGLSRGVLVVEARAKSGALITANLALRENRDVFAVPGPITAITSAGTNQLIQQGAKLTMQAEDVLDEYGLVPQQVPRAVPSTLSREEQSILALLAEKTLHVDMLAETLHCTAAETAVRLTALELHGLVRNFGGGRYGKA</sequence>
<dbReference type="GO" id="GO:0009294">
    <property type="term" value="P:DNA-mediated transformation"/>
    <property type="evidence" value="ECO:0007669"/>
    <property type="project" value="InterPro"/>
</dbReference>
<dbReference type="Pfam" id="PF17782">
    <property type="entry name" value="WHD_DprA"/>
    <property type="match status" value="1"/>
</dbReference>
<name>A0A1G2PNH1_TERXR</name>
<dbReference type="Gene3D" id="3.40.50.450">
    <property type="match status" value="1"/>
</dbReference>
<organism evidence="4 5">
    <name type="scientific">Terrybacteria sp. (strain RIFCSPHIGHO2_01_FULL_58_15)</name>
    <dbReference type="NCBI Taxonomy" id="1802363"/>
    <lineage>
        <taxon>Bacteria</taxon>
        <taxon>Candidatus Terryibacteriota</taxon>
    </lineage>
</organism>
<dbReference type="InterPro" id="IPR003488">
    <property type="entry name" value="DprA"/>
</dbReference>
<dbReference type="Pfam" id="PF02481">
    <property type="entry name" value="DNA_processg_A"/>
    <property type="match status" value="1"/>
</dbReference>
<dbReference type="SUPFAM" id="SSF102405">
    <property type="entry name" value="MCP/YpsA-like"/>
    <property type="match status" value="1"/>
</dbReference>
<dbReference type="Gene3D" id="1.10.10.10">
    <property type="entry name" value="Winged helix-like DNA-binding domain superfamily/Winged helix DNA-binding domain"/>
    <property type="match status" value="1"/>
</dbReference>
<gene>
    <name evidence="4" type="ORF">A2682_03170</name>
</gene>
<dbReference type="InterPro" id="IPR036388">
    <property type="entry name" value="WH-like_DNA-bd_sf"/>
</dbReference>
<evidence type="ECO:0000259" key="2">
    <source>
        <dbReference type="Pfam" id="PF02481"/>
    </source>
</evidence>
<dbReference type="NCBIfam" id="TIGR00732">
    <property type="entry name" value="dprA"/>
    <property type="match status" value="1"/>
</dbReference>
<reference evidence="4 5" key="1">
    <citation type="journal article" date="2016" name="Nat. Commun.">
        <title>Thousands of microbial genomes shed light on interconnected biogeochemical processes in an aquifer system.</title>
        <authorList>
            <person name="Anantharaman K."/>
            <person name="Brown C.T."/>
            <person name="Hug L.A."/>
            <person name="Sharon I."/>
            <person name="Castelle C.J."/>
            <person name="Probst A.J."/>
            <person name="Thomas B.C."/>
            <person name="Singh A."/>
            <person name="Wilkins M.J."/>
            <person name="Karaoz U."/>
            <person name="Brodie E.L."/>
            <person name="Williams K.H."/>
            <person name="Hubbard S.S."/>
            <person name="Banfield J.F."/>
        </authorList>
    </citation>
    <scope>NUCLEOTIDE SEQUENCE [LARGE SCALE GENOMIC DNA]</scope>
    <source>
        <strain evidence="5">RIFCSPHIGHO2_01_FULL_58_15</strain>
    </source>
</reference>
<feature type="domain" description="DprA winged helix" evidence="3">
    <location>
        <begin position="226"/>
        <end position="283"/>
    </location>
</feature>
<dbReference type="InterPro" id="IPR057666">
    <property type="entry name" value="DrpA_SLOG"/>
</dbReference>
<feature type="domain" description="Smf/DprA SLOG" evidence="2">
    <location>
        <begin position="10"/>
        <end position="217"/>
    </location>
</feature>
<dbReference type="PANTHER" id="PTHR43022">
    <property type="entry name" value="PROTEIN SMF"/>
    <property type="match status" value="1"/>
</dbReference>
<comment type="similarity">
    <text evidence="1">Belongs to the DprA/Smf family.</text>
</comment>
<dbReference type="STRING" id="1802363.A2682_03170"/>
<dbReference type="Proteomes" id="UP000178690">
    <property type="component" value="Unassembled WGS sequence"/>
</dbReference>
<evidence type="ECO:0000256" key="1">
    <source>
        <dbReference type="ARBA" id="ARBA00006525"/>
    </source>
</evidence>
<dbReference type="AlphaFoldDB" id="A0A1G2PNH1"/>
<dbReference type="PANTHER" id="PTHR43022:SF1">
    <property type="entry name" value="PROTEIN SMF"/>
    <property type="match status" value="1"/>
</dbReference>
<evidence type="ECO:0000313" key="5">
    <source>
        <dbReference type="Proteomes" id="UP000178690"/>
    </source>
</evidence>
<evidence type="ECO:0000313" key="4">
    <source>
        <dbReference type="EMBL" id="OHA49803.1"/>
    </source>
</evidence>
<dbReference type="EMBL" id="MHST01000004">
    <property type="protein sequence ID" value="OHA49803.1"/>
    <property type="molecule type" value="Genomic_DNA"/>
</dbReference>
<comment type="caution">
    <text evidence="4">The sequence shown here is derived from an EMBL/GenBank/DDBJ whole genome shotgun (WGS) entry which is preliminary data.</text>
</comment>